<dbReference type="PRINTS" id="PR00385">
    <property type="entry name" value="P450"/>
</dbReference>
<proteinExistence type="inferred from homology"/>
<keyword evidence="3 8" id="KW-0349">Heme</keyword>
<evidence type="ECO:0000256" key="2">
    <source>
        <dbReference type="ARBA" id="ARBA00010617"/>
    </source>
</evidence>
<dbReference type="SUPFAM" id="SSF48264">
    <property type="entry name" value="Cytochrome P450"/>
    <property type="match status" value="1"/>
</dbReference>
<dbReference type="CDD" id="cd11054">
    <property type="entry name" value="CYP24A1-like"/>
    <property type="match status" value="1"/>
</dbReference>
<keyword evidence="6 8" id="KW-0408">Iron</keyword>
<dbReference type="InterPro" id="IPR002401">
    <property type="entry name" value="Cyt_P450_E_grp-I"/>
</dbReference>
<dbReference type="PROSITE" id="PS00086">
    <property type="entry name" value="CYTOCHROME_P450"/>
    <property type="match status" value="1"/>
</dbReference>
<dbReference type="PANTHER" id="PTHR24279">
    <property type="entry name" value="CYTOCHROME P450"/>
    <property type="match status" value="1"/>
</dbReference>
<gene>
    <name evidence="10" type="primary">LOC101857123</name>
</gene>
<keyword evidence="9" id="KW-1185">Reference proteome</keyword>
<accession>A0ABM0JU06</accession>
<comment type="cofactor">
    <cofactor evidence="1">
        <name>heme</name>
        <dbReference type="ChEBI" id="CHEBI:30413"/>
    </cofactor>
</comment>
<dbReference type="InterPro" id="IPR001128">
    <property type="entry name" value="Cyt_P450"/>
</dbReference>
<evidence type="ECO:0000256" key="8">
    <source>
        <dbReference type="RuleBase" id="RU000461"/>
    </source>
</evidence>
<dbReference type="InterPro" id="IPR036396">
    <property type="entry name" value="Cyt_P450_sf"/>
</dbReference>
<keyword evidence="4 8" id="KW-0479">Metal-binding</keyword>
<dbReference type="GeneID" id="101857123"/>
<reference evidence="10" key="1">
    <citation type="submission" date="2025-08" db="UniProtKB">
        <authorList>
            <consortium name="RefSeq"/>
        </authorList>
    </citation>
    <scope>IDENTIFICATION</scope>
</reference>
<evidence type="ECO:0000256" key="5">
    <source>
        <dbReference type="ARBA" id="ARBA00023002"/>
    </source>
</evidence>
<evidence type="ECO:0000256" key="6">
    <source>
        <dbReference type="ARBA" id="ARBA00023004"/>
    </source>
</evidence>
<evidence type="ECO:0000256" key="7">
    <source>
        <dbReference type="ARBA" id="ARBA00023033"/>
    </source>
</evidence>
<evidence type="ECO:0000256" key="4">
    <source>
        <dbReference type="ARBA" id="ARBA00022723"/>
    </source>
</evidence>
<evidence type="ECO:0000256" key="3">
    <source>
        <dbReference type="ARBA" id="ARBA00022617"/>
    </source>
</evidence>
<comment type="similarity">
    <text evidence="2 8">Belongs to the cytochrome P450 family.</text>
</comment>
<sequence>MWCGNFRSLSCPGLNMAAVVTPVPSSLVLSVSKRTCALATKISRGLLRFYVTQTEGDASRDSPESVKVKVPEGKPFSEIPCVDSIPIIGLIRFAVKYRGRFHESHEANREMYGPIWRVKDPGVDLVFTAHPQGMKDLLRYEGKHPNRVPIGLWLDAYQKLGKPRGLLQALGEEWQRLRKTVDKPILRPNLISGHVSGMHDVAADLVDRLTALREEDGEVKDVDQELFKWALESACLVLYDRRLGCLSSHPQPSSLTFIKAVQEMFRLTGELVFYPPALGKLIRPRAWKAFRDNMDVLFRYAEEEITHRLSETDSLNPSSFIGHILSRDSLTPDELVSTVTEIMSASVDTTSNSVHALLWEVARRPDVQDKMYDEISSVLPHGTEVTYQRLEKLAYTMGVIKEVTRLYPVGFVSARMLEEGAVVCGYQIPQGTQVYVSHYALGRNPEVFENPTELCPERWIRNSGVKPPDPFSYVPFGLGQRSCVGRRIAVSEMQLLCVELLQRFRLSTTTRELKLVSRAVLVPSEPIQLTLTPRSS</sequence>
<evidence type="ECO:0000256" key="1">
    <source>
        <dbReference type="ARBA" id="ARBA00001971"/>
    </source>
</evidence>
<dbReference type="PRINTS" id="PR00463">
    <property type="entry name" value="EP450I"/>
</dbReference>
<keyword evidence="7 8" id="KW-0503">Monooxygenase</keyword>
<protein>
    <submittedName>
        <fullName evidence="10">Cytochrome P450 27C1 isoform X1</fullName>
    </submittedName>
</protein>
<evidence type="ECO:0000313" key="9">
    <source>
        <dbReference type="Proteomes" id="UP000694888"/>
    </source>
</evidence>
<dbReference type="InterPro" id="IPR017972">
    <property type="entry name" value="Cyt_P450_CS"/>
</dbReference>
<keyword evidence="5 8" id="KW-0560">Oxidoreductase</keyword>
<dbReference type="PANTHER" id="PTHR24279:SF120">
    <property type="entry name" value="CYTOCHROME P450"/>
    <property type="match status" value="1"/>
</dbReference>
<evidence type="ECO:0000313" key="10">
    <source>
        <dbReference type="RefSeq" id="XP_005101462.1"/>
    </source>
</evidence>
<organism evidence="9 10">
    <name type="scientific">Aplysia californica</name>
    <name type="common">California sea hare</name>
    <dbReference type="NCBI Taxonomy" id="6500"/>
    <lineage>
        <taxon>Eukaryota</taxon>
        <taxon>Metazoa</taxon>
        <taxon>Spiralia</taxon>
        <taxon>Lophotrochozoa</taxon>
        <taxon>Mollusca</taxon>
        <taxon>Gastropoda</taxon>
        <taxon>Heterobranchia</taxon>
        <taxon>Euthyneura</taxon>
        <taxon>Tectipleura</taxon>
        <taxon>Aplysiida</taxon>
        <taxon>Aplysioidea</taxon>
        <taxon>Aplysiidae</taxon>
        <taxon>Aplysia</taxon>
    </lineage>
</organism>
<dbReference type="RefSeq" id="XP_005101462.1">
    <property type="nucleotide sequence ID" value="XM_005101405.3"/>
</dbReference>
<dbReference type="InterPro" id="IPR050479">
    <property type="entry name" value="CYP11_CYP27_families"/>
</dbReference>
<dbReference type="Pfam" id="PF00067">
    <property type="entry name" value="p450"/>
    <property type="match status" value="1"/>
</dbReference>
<dbReference type="Proteomes" id="UP000694888">
    <property type="component" value="Unplaced"/>
</dbReference>
<dbReference type="Gene3D" id="1.10.630.10">
    <property type="entry name" value="Cytochrome P450"/>
    <property type="match status" value="1"/>
</dbReference>
<name>A0ABM0JU06_APLCA</name>